<name>A0ABY7DK65_MYAAR</name>
<feature type="domain" description="G-protein coupled receptors family 2 profile 1" evidence="7">
    <location>
        <begin position="1130"/>
        <end position="1236"/>
    </location>
</feature>
<dbReference type="InterPro" id="IPR001879">
    <property type="entry name" value="GPCR_2_extracellular_dom"/>
</dbReference>
<dbReference type="Pfam" id="PF00094">
    <property type="entry name" value="VWD"/>
    <property type="match status" value="1"/>
</dbReference>
<keyword evidence="4 5" id="KW-1015">Disulfide bond</keyword>
<dbReference type="InterPro" id="IPR018097">
    <property type="entry name" value="EGF_Ca-bd_CS"/>
</dbReference>
<evidence type="ECO:0000256" key="4">
    <source>
        <dbReference type="ARBA" id="ARBA00023157"/>
    </source>
</evidence>
<dbReference type="InterPro" id="IPR001881">
    <property type="entry name" value="EGF-like_Ca-bd_dom"/>
</dbReference>
<evidence type="ECO:0000313" key="9">
    <source>
        <dbReference type="EMBL" id="WAQ98101.1"/>
    </source>
</evidence>
<feature type="domain" description="VWFD" evidence="8">
    <location>
        <begin position="441"/>
        <end position="617"/>
    </location>
</feature>
<sequence length="1409" mass="156607">MSYYYLSIWLIIKIVSLVSSDKTLKMLKCAFIASLFGIALSIDDPCTSATRLPSLWKRFSGMTLPEGDSFVCDYYLTEGWYSMYDYYISGSSESCGTSFSWYRTDTLPEEGTKELSLCASYEENKCIDERSIDAKICDDGTYVFYLTPLDSCPEAYCIETKTGEIPEDDGTQLDVSSIDPVVIADTEWVNEEKINYLYFYCDFDPLDDSKYLYFVVWSETEDNVWITELHAPEPAKFNTLEEFRRNTRLTHKHLDAKAKRLNIKIACSVTARRYIFSVDSDTRLSEEQFFGIEMINSKSLTIEYDPEKDIGDPVYVSFKLSVPFGGRFGSAKDDPNQFYFYLNMKHIDSNGQCKISDLVTAQNKHVLRNCGSRLTLNDYQNGNVEKTELKLRKGDGLLSWNHKFFIFFQTQTLPFDPYLSELNMPLISVTVKQRLGVMAGKYCYSHNDPHMRTFDGRRYDNHVPGTHILYRNNRDNAQMKTAKCGGASCNCGIAVNVGRDVFVINACTYRIRFDIKFKQCDDGLLRDKVTKSGNTYKVYFPSGAEVHISLWSPPWMNIQIKPSVQDFNNVEGMCGSFDNNPNNDRGTGWGVTDGLDDLFVESNLRTYPWPGEQLFCECIYPDPDNQPLDPLDYIVCSVDEAKKCDLSRDESVFNLCYPRSEGLISRKRRETLTVGGDVHESSDTSYRAPAEDDAGQAIVDFSPEEALAYCQEAFDIPVMHICDQIPNFNVTNAIYDCVSDIESTNTTEWTLANIGAITSLCEMWISDNTPPPIEFLNNVTLIINGEEYDNLTEDLLSGIINPVFTTSTLQSVQNLYCPNQCLKRGDCVNGTCQCNEMYTGIDCSINLQKPPKMLGIPDNGKCDRVQRLCELTSVYVSNIAENCSCVKTSLKVSNNGTITEGETQTVQANKLSPTEVQCSLPTSSRRKRQTDEDTPNDIIAEGFNISITNDGYETSEGDIIIIYDSECVNCSSVDGEIECHTLLDTGLCVNNGLCYEQNSSVGCYECLEVNGVASWINMCDMDDCSSDPCQNEATCVDGQSSYTCSCAPGWEGTHCDQELKRCASSPCQNEATCVDDQSTYTCACAPGWEGTHCDQELNSCASSPCQNEATCVDGQSSYTCSCAQGWEGTHCEEELDRCASSPCQNEATCVDGQSSYTCSCAPGWEGTHCDQDTNECLSYPCKNGATCSDLFNAYECKCTNGYVGRNCDANTLPTSGSKELQVCMTGQNMTACEETDTVTAAKCPDGNYTFFLSDLAACPEAYCIEPLDENTDTSLACVSYPSGTFGGFCHDDVPCSFDHSTCLLYKCECSSGYYYNVDRCLQDGEVGGKCFADGSCNAEAICSGYFCECGEGTTQVDDSCLAHGLTGASCLDNEVCEDENAFCQKSEQCQDQRCTSTCLQKTIPTMETT</sequence>
<feature type="domain" description="EGF-like" evidence="6">
    <location>
        <begin position="1058"/>
        <end position="1094"/>
    </location>
</feature>
<protein>
    <submittedName>
        <fullName evidence="9">FBP1-like protein</fullName>
    </submittedName>
</protein>
<feature type="disulfide bond" evidence="5">
    <location>
        <begin position="1046"/>
        <end position="1055"/>
    </location>
</feature>
<dbReference type="PROSITE" id="PS00010">
    <property type="entry name" value="ASX_HYDROXYL"/>
    <property type="match status" value="5"/>
</dbReference>
<evidence type="ECO:0000256" key="2">
    <source>
        <dbReference type="ARBA" id="ARBA00022729"/>
    </source>
</evidence>
<evidence type="ECO:0000259" key="8">
    <source>
        <dbReference type="PROSITE" id="PS51233"/>
    </source>
</evidence>
<feature type="domain" description="EGF-like" evidence="6">
    <location>
        <begin position="1134"/>
        <end position="1170"/>
    </location>
</feature>
<evidence type="ECO:0000256" key="1">
    <source>
        <dbReference type="ARBA" id="ARBA00022536"/>
    </source>
</evidence>
<dbReference type="PROSITE" id="PS00022">
    <property type="entry name" value="EGF_1"/>
    <property type="match status" value="5"/>
</dbReference>
<dbReference type="InterPro" id="IPR001846">
    <property type="entry name" value="VWF_type-D"/>
</dbReference>
<evidence type="ECO:0000259" key="6">
    <source>
        <dbReference type="PROSITE" id="PS50026"/>
    </source>
</evidence>
<dbReference type="EMBL" id="CP111014">
    <property type="protein sequence ID" value="WAQ98101.1"/>
    <property type="molecule type" value="Genomic_DNA"/>
</dbReference>
<dbReference type="PANTHER" id="PTHR24049:SF22">
    <property type="entry name" value="DROSOPHILA CRUMBS HOMOLOG"/>
    <property type="match status" value="1"/>
</dbReference>
<dbReference type="Pfam" id="PF00008">
    <property type="entry name" value="EGF"/>
    <property type="match status" value="5"/>
</dbReference>
<evidence type="ECO:0000256" key="3">
    <source>
        <dbReference type="ARBA" id="ARBA00022737"/>
    </source>
</evidence>
<keyword evidence="10" id="KW-1185">Reference proteome</keyword>
<organism evidence="9 10">
    <name type="scientific">Mya arenaria</name>
    <name type="common">Soft-shell clam</name>
    <dbReference type="NCBI Taxonomy" id="6604"/>
    <lineage>
        <taxon>Eukaryota</taxon>
        <taxon>Metazoa</taxon>
        <taxon>Spiralia</taxon>
        <taxon>Lophotrochozoa</taxon>
        <taxon>Mollusca</taxon>
        <taxon>Bivalvia</taxon>
        <taxon>Autobranchia</taxon>
        <taxon>Heteroconchia</taxon>
        <taxon>Euheterodonta</taxon>
        <taxon>Imparidentia</taxon>
        <taxon>Neoheterodontei</taxon>
        <taxon>Myida</taxon>
        <taxon>Myoidea</taxon>
        <taxon>Myidae</taxon>
        <taxon>Mya</taxon>
    </lineage>
</organism>
<evidence type="ECO:0000259" key="7">
    <source>
        <dbReference type="PROSITE" id="PS50227"/>
    </source>
</evidence>
<keyword evidence="2" id="KW-0732">Signal</keyword>
<feature type="domain" description="EGF-like" evidence="6">
    <location>
        <begin position="1020"/>
        <end position="1056"/>
    </location>
</feature>
<dbReference type="InterPro" id="IPR000742">
    <property type="entry name" value="EGF"/>
</dbReference>
<dbReference type="PROSITE" id="PS01187">
    <property type="entry name" value="EGF_CA"/>
    <property type="match status" value="1"/>
</dbReference>
<feature type="disulfide bond" evidence="5">
    <location>
        <begin position="1122"/>
        <end position="1131"/>
    </location>
</feature>
<keyword evidence="1 5" id="KW-0245">EGF-like domain</keyword>
<dbReference type="SUPFAM" id="SSF57196">
    <property type="entry name" value="EGF/Laminin"/>
    <property type="match status" value="5"/>
</dbReference>
<dbReference type="PROSITE" id="PS51233">
    <property type="entry name" value="VWFD"/>
    <property type="match status" value="1"/>
</dbReference>
<gene>
    <name evidence="9" type="ORF">MAR_022474</name>
</gene>
<evidence type="ECO:0000256" key="5">
    <source>
        <dbReference type="PROSITE-ProRule" id="PRU00076"/>
    </source>
</evidence>
<feature type="domain" description="EGF-like" evidence="6">
    <location>
        <begin position="1096"/>
        <end position="1132"/>
    </location>
</feature>
<dbReference type="PROSITE" id="PS50026">
    <property type="entry name" value="EGF_3"/>
    <property type="match status" value="5"/>
</dbReference>
<reference evidence="9" key="1">
    <citation type="submission" date="2022-11" db="EMBL/GenBank/DDBJ databases">
        <title>Centuries of genome instability and evolution in soft-shell clam transmissible cancer (bioRxiv).</title>
        <authorList>
            <person name="Hart S.F.M."/>
            <person name="Yonemitsu M.A."/>
            <person name="Giersch R.M."/>
            <person name="Beal B.F."/>
            <person name="Arriagada G."/>
            <person name="Davis B.W."/>
            <person name="Ostrander E.A."/>
            <person name="Goff S.P."/>
            <person name="Metzger M.J."/>
        </authorList>
    </citation>
    <scope>NUCLEOTIDE SEQUENCE</scope>
    <source>
        <strain evidence="9">MELC-2E11</strain>
        <tissue evidence="9">Siphon/mantle</tissue>
    </source>
</reference>
<feature type="domain" description="EGF-like" evidence="6">
    <location>
        <begin position="1172"/>
        <end position="1208"/>
    </location>
</feature>
<feature type="disulfide bond" evidence="5">
    <location>
        <begin position="1160"/>
        <end position="1169"/>
    </location>
</feature>
<dbReference type="PROSITE" id="PS50227">
    <property type="entry name" value="G_PROTEIN_RECEP_F2_3"/>
    <property type="match status" value="1"/>
</dbReference>
<comment type="caution">
    <text evidence="5">Lacks conserved residue(s) required for the propagation of feature annotation.</text>
</comment>
<dbReference type="InterPro" id="IPR051022">
    <property type="entry name" value="Notch_Cell-Fate_Det"/>
</dbReference>
<dbReference type="SMART" id="SM00179">
    <property type="entry name" value="EGF_CA"/>
    <property type="match status" value="5"/>
</dbReference>
<dbReference type="CDD" id="cd00054">
    <property type="entry name" value="EGF_CA"/>
    <property type="match status" value="5"/>
</dbReference>
<feature type="disulfide bond" evidence="5">
    <location>
        <begin position="1084"/>
        <end position="1093"/>
    </location>
</feature>
<dbReference type="InterPro" id="IPR000152">
    <property type="entry name" value="EGF-type_Asp/Asn_hydroxyl_site"/>
</dbReference>
<dbReference type="Gene3D" id="2.10.25.10">
    <property type="entry name" value="Laminin"/>
    <property type="match status" value="6"/>
</dbReference>
<dbReference type="PROSITE" id="PS01186">
    <property type="entry name" value="EGF_2"/>
    <property type="match status" value="5"/>
</dbReference>
<evidence type="ECO:0000313" key="10">
    <source>
        <dbReference type="Proteomes" id="UP001164746"/>
    </source>
</evidence>
<dbReference type="Proteomes" id="UP001164746">
    <property type="component" value="Chromosome 3"/>
</dbReference>
<feature type="disulfide bond" evidence="5">
    <location>
        <begin position="1198"/>
        <end position="1207"/>
    </location>
</feature>
<dbReference type="PANTHER" id="PTHR24049">
    <property type="entry name" value="CRUMBS FAMILY MEMBER"/>
    <property type="match status" value="1"/>
</dbReference>
<keyword evidence="3" id="KW-0677">Repeat</keyword>
<accession>A0ABY7DK65</accession>
<dbReference type="SMART" id="SM00181">
    <property type="entry name" value="EGF"/>
    <property type="match status" value="9"/>
</dbReference>
<proteinExistence type="predicted"/>